<evidence type="ECO:0000259" key="7">
    <source>
        <dbReference type="PROSITE" id="PS50982"/>
    </source>
</evidence>
<keyword evidence="5" id="KW-0539">Nucleus</keyword>
<comment type="subcellular location">
    <subcellularLocation>
        <location evidence="1">Nucleus</location>
    </subcellularLocation>
</comment>
<dbReference type="PROSITE" id="PS50982">
    <property type="entry name" value="MBD"/>
    <property type="match status" value="1"/>
</dbReference>
<evidence type="ECO:0000256" key="3">
    <source>
        <dbReference type="ARBA" id="ARBA00023125"/>
    </source>
</evidence>
<evidence type="ECO:0000256" key="4">
    <source>
        <dbReference type="ARBA" id="ARBA00023163"/>
    </source>
</evidence>
<dbReference type="Gene3D" id="3.30.890.10">
    <property type="entry name" value="Methyl-cpg-binding Protein 2, Chain A"/>
    <property type="match status" value="1"/>
</dbReference>
<feature type="compositionally biased region" description="Basic and acidic residues" evidence="6">
    <location>
        <begin position="138"/>
        <end position="162"/>
    </location>
</feature>
<keyword evidence="9" id="KW-1185">Reference proteome</keyword>
<dbReference type="SUPFAM" id="SSF54171">
    <property type="entry name" value="DNA-binding domain"/>
    <property type="match status" value="1"/>
</dbReference>
<evidence type="ECO:0000256" key="2">
    <source>
        <dbReference type="ARBA" id="ARBA00023015"/>
    </source>
</evidence>
<feature type="region of interest" description="Disordered" evidence="6">
    <location>
        <begin position="64"/>
        <end position="306"/>
    </location>
</feature>
<dbReference type="Gramene" id="rna-AYBTSS11_LOCUS27541">
    <property type="protein sequence ID" value="CAJ1975426.1"/>
    <property type="gene ID" value="gene-AYBTSS11_LOCUS27541"/>
</dbReference>
<feature type="domain" description="MBD" evidence="7">
    <location>
        <begin position="12"/>
        <end position="82"/>
    </location>
</feature>
<dbReference type="Pfam" id="PF01429">
    <property type="entry name" value="MBD"/>
    <property type="match status" value="1"/>
</dbReference>
<evidence type="ECO:0000256" key="5">
    <source>
        <dbReference type="ARBA" id="ARBA00023242"/>
    </source>
</evidence>
<organism evidence="8 9">
    <name type="scientific">Sphenostylis stenocarpa</name>
    <dbReference type="NCBI Taxonomy" id="92480"/>
    <lineage>
        <taxon>Eukaryota</taxon>
        <taxon>Viridiplantae</taxon>
        <taxon>Streptophyta</taxon>
        <taxon>Embryophyta</taxon>
        <taxon>Tracheophyta</taxon>
        <taxon>Spermatophyta</taxon>
        <taxon>Magnoliopsida</taxon>
        <taxon>eudicotyledons</taxon>
        <taxon>Gunneridae</taxon>
        <taxon>Pentapetalae</taxon>
        <taxon>rosids</taxon>
        <taxon>fabids</taxon>
        <taxon>Fabales</taxon>
        <taxon>Fabaceae</taxon>
        <taxon>Papilionoideae</taxon>
        <taxon>50 kb inversion clade</taxon>
        <taxon>NPAAA clade</taxon>
        <taxon>indigoferoid/millettioid clade</taxon>
        <taxon>Phaseoleae</taxon>
        <taxon>Sphenostylis</taxon>
    </lineage>
</organism>
<evidence type="ECO:0000313" key="8">
    <source>
        <dbReference type="EMBL" id="CAJ1975426.1"/>
    </source>
</evidence>
<gene>
    <name evidence="8" type="ORF">AYBTSS11_LOCUS27541</name>
</gene>
<reference evidence="8" key="1">
    <citation type="submission" date="2023-10" db="EMBL/GenBank/DDBJ databases">
        <authorList>
            <person name="Domelevo Entfellner J.-B."/>
        </authorList>
    </citation>
    <scope>NUCLEOTIDE SEQUENCE</scope>
</reference>
<dbReference type="GO" id="GO:0005634">
    <property type="term" value="C:nucleus"/>
    <property type="evidence" value="ECO:0007669"/>
    <property type="project" value="UniProtKB-SubCell"/>
</dbReference>
<dbReference type="EMBL" id="OY731406">
    <property type="protein sequence ID" value="CAJ1975426.1"/>
    <property type="molecule type" value="Genomic_DNA"/>
</dbReference>
<name>A0AA86VR89_9FABA</name>
<proteinExistence type="predicted"/>
<evidence type="ECO:0000256" key="1">
    <source>
        <dbReference type="ARBA" id="ARBA00004123"/>
    </source>
</evidence>
<dbReference type="PANTHER" id="PTHR33729">
    <property type="entry name" value="METHYL-CPG BINDING DOMAIN CONTAINING PROTEIN, EXPRESSED"/>
    <property type="match status" value="1"/>
</dbReference>
<feature type="compositionally biased region" description="Basic and acidic residues" evidence="6">
    <location>
        <begin position="217"/>
        <end position="243"/>
    </location>
</feature>
<keyword evidence="4" id="KW-0804">Transcription</keyword>
<sequence length="306" mass="34055">MASSVEQEGGAREETFTLELPAPPGWKKKFIPKKAGIPKKNEIVFTAPTGEEINNRKQLEKYLKAHPGGPVVSEFDWGTGETPRRSARIIEKTKAVPPTESETPKKRSKRTPALQKETSQEEKDAETKETEMQAADGTGKDDEDKEKERNVVKENQDDKSVEDTNINKSADSGEAKAGENDEVRIDEEKFNAADGELHALKNEVVDKGTEGSKVSLRKGEEKIRQPPEETKEYPRSGEPEKSETCTTADKMVEVEGVNKEEHIKSTSRLEEVEKIEGTRVRSEEHDKLDETNTGEAELTENGNHGS</sequence>
<dbReference type="PANTHER" id="PTHR33729:SF6">
    <property type="entry name" value="METHYL-CPG-BINDING DOMAIN-CONTAINING PROTEIN 11"/>
    <property type="match status" value="1"/>
</dbReference>
<feature type="compositionally biased region" description="Basic and acidic residues" evidence="6">
    <location>
        <begin position="118"/>
        <end position="131"/>
    </location>
</feature>
<feature type="compositionally biased region" description="Basic and acidic residues" evidence="6">
    <location>
        <begin position="171"/>
        <end position="210"/>
    </location>
</feature>
<evidence type="ECO:0000256" key="6">
    <source>
        <dbReference type="SAM" id="MobiDB-lite"/>
    </source>
</evidence>
<evidence type="ECO:0000313" key="9">
    <source>
        <dbReference type="Proteomes" id="UP001189624"/>
    </source>
</evidence>
<dbReference type="Proteomes" id="UP001189624">
    <property type="component" value="Chromosome 9"/>
</dbReference>
<feature type="region of interest" description="Disordered" evidence="6">
    <location>
        <begin position="1"/>
        <end position="27"/>
    </location>
</feature>
<dbReference type="InterPro" id="IPR039622">
    <property type="entry name" value="MBD10/11"/>
</dbReference>
<accession>A0AA86VR89</accession>
<protein>
    <recommendedName>
        <fullName evidence="7">MBD domain-containing protein</fullName>
    </recommendedName>
</protein>
<keyword evidence="3" id="KW-0238">DNA-binding</keyword>
<feature type="compositionally biased region" description="Basic and acidic residues" evidence="6">
    <location>
        <begin position="250"/>
        <end position="290"/>
    </location>
</feature>
<dbReference type="InterPro" id="IPR001739">
    <property type="entry name" value="Methyl_CpG_DNA-bd"/>
</dbReference>
<dbReference type="AlphaFoldDB" id="A0AA86VR89"/>
<dbReference type="InterPro" id="IPR016177">
    <property type="entry name" value="DNA-bd_dom_sf"/>
</dbReference>
<keyword evidence="2" id="KW-0805">Transcription regulation</keyword>
<dbReference type="GO" id="GO:0003677">
    <property type="term" value="F:DNA binding"/>
    <property type="evidence" value="ECO:0007669"/>
    <property type="project" value="UniProtKB-KW"/>
</dbReference>
<feature type="compositionally biased region" description="Basic and acidic residues" evidence="6">
    <location>
        <begin position="82"/>
        <end position="94"/>
    </location>
</feature>